<dbReference type="OMA" id="LWEYRSC"/>
<reference evidence="1 2" key="2">
    <citation type="submission" date="2018-11" db="EMBL/GenBank/DDBJ databases">
        <authorList>
            <consortium name="Pathogen Informatics"/>
        </authorList>
    </citation>
    <scope>NUCLEOTIDE SEQUENCE [LARGE SCALE GENOMIC DNA]</scope>
    <source>
        <strain evidence="1 2">MHpl1</strain>
    </source>
</reference>
<dbReference type="OrthoDB" id="10475892at2759"/>
<name>A0A0N4W5J9_HAEPC</name>
<sequence>MIHEQKNVRPHPDQNIHEVMLENTLWEYRSCDIYRKKMRELSELKAGSSSSLHGEDVLSTLQQKISGEIDDHMHALLDLVTPVCDNSRNFSNKLSEDVEEIRERSAKC</sequence>
<dbReference type="Proteomes" id="UP000268014">
    <property type="component" value="Unassembled WGS sequence"/>
</dbReference>
<accession>A0A0N4W5J9</accession>
<dbReference type="EMBL" id="UZAF01016307">
    <property type="protein sequence ID" value="VDO25347.1"/>
    <property type="molecule type" value="Genomic_DNA"/>
</dbReference>
<dbReference type="AlphaFoldDB" id="A0A0N4W5J9"/>
<protein>
    <submittedName>
        <fullName evidence="3">BAR domain-containing protein</fullName>
    </submittedName>
</protein>
<keyword evidence="2" id="KW-1185">Reference proteome</keyword>
<evidence type="ECO:0000313" key="3">
    <source>
        <dbReference type="WBParaSite" id="HPLM_0000524701-mRNA-1"/>
    </source>
</evidence>
<gene>
    <name evidence="1" type="ORF">HPLM_LOCUS5239</name>
</gene>
<evidence type="ECO:0000313" key="2">
    <source>
        <dbReference type="Proteomes" id="UP000268014"/>
    </source>
</evidence>
<organism evidence="3">
    <name type="scientific">Haemonchus placei</name>
    <name type="common">Barber's pole worm</name>
    <dbReference type="NCBI Taxonomy" id="6290"/>
    <lineage>
        <taxon>Eukaryota</taxon>
        <taxon>Metazoa</taxon>
        <taxon>Ecdysozoa</taxon>
        <taxon>Nematoda</taxon>
        <taxon>Chromadorea</taxon>
        <taxon>Rhabditida</taxon>
        <taxon>Rhabditina</taxon>
        <taxon>Rhabditomorpha</taxon>
        <taxon>Strongyloidea</taxon>
        <taxon>Trichostrongylidae</taxon>
        <taxon>Haemonchus</taxon>
    </lineage>
</organism>
<reference evidence="3" key="1">
    <citation type="submission" date="2017-02" db="UniProtKB">
        <authorList>
            <consortium name="WormBaseParasite"/>
        </authorList>
    </citation>
    <scope>IDENTIFICATION</scope>
</reference>
<proteinExistence type="predicted"/>
<evidence type="ECO:0000313" key="1">
    <source>
        <dbReference type="EMBL" id="VDO25347.1"/>
    </source>
</evidence>
<dbReference type="WBParaSite" id="HPLM_0000524701-mRNA-1">
    <property type="protein sequence ID" value="HPLM_0000524701-mRNA-1"/>
    <property type="gene ID" value="HPLM_0000524701"/>
</dbReference>